<feature type="coiled-coil region" evidence="10">
    <location>
        <begin position="62"/>
        <end position="147"/>
    </location>
</feature>
<sequence length="199" mass="22856">MSMVTVFINGVEYNLKGDEQEEYLHKVASYVDKKVKSIIKNNSKLSTSSAAVLSALNVADDMLKAQEKEDQLSGRVDELERVGKVYEDQIKSLRKQLRYTEELNAEFKIKLKNSSSSEALKEKDEKISKLEEEIKIIKETAQKYMNENTKIVAQNKELKFQVQSGKYKIIDLQHKLEENQISLAKERKKKNALLNNGVK</sequence>
<evidence type="ECO:0000256" key="2">
    <source>
        <dbReference type="ARBA" id="ARBA00015195"/>
    </source>
</evidence>
<evidence type="ECO:0000256" key="5">
    <source>
        <dbReference type="ARBA" id="ARBA00023210"/>
    </source>
</evidence>
<organism evidence="11 13">
    <name type="scientific">Clostridium coskatii</name>
    <dbReference type="NCBI Taxonomy" id="1705578"/>
    <lineage>
        <taxon>Bacteria</taxon>
        <taxon>Bacillati</taxon>
        <taxon>Bacillota</taxon>
        <taxon>Clostridia</taxon>
        <taxon>Eubacteriales</taxon>
        <taxon>Clostridiaceae</taxon>
        <taxon>Clostridium</taxon>
    </lineage>
</organism>
<dbReference type="GO" id="GO:0032153">
    <property type="term" value="C:cell division site"/>
    <property type="evidence" value="ECO:0007669"/>
    <property type="project" value="TreeGrafter"/>
</dbReference>
<keyword evidence="4 11" id="KW-0132">Cell division</keyword>
<proteinExistence type="predicted"/>
<dbReference type="PATRIC" id="fig|1705578.3.peg.1222"/>
<evidence type="ECO:0000313" key="14">
    <source>
        <dbReference type="Proteomes" id="UP000093694"/>
    </source>
</evidence>
<dbReference type="InterPro" id="IPR007838">
    <property type="entry name" value="Cell_div_ZapA-like"/>
</dbReference>
<name>A0A162L8D7_9CLOT</name>
<evidence type="ECO:0000256" key="6">
    <source>
        <dbReference type="ARBA" id="ARBA00023306"/>
    </source>
</evidence>
<dbReference type="GO" id="GO:0030428">
    <property type="term" value="C:cell septum"/>
    <property type="evidence" value="ECO:0007669"/>
    <property type="project" value="TreeGrafter"/>
</dbReference>
<keyword evidence="14" id="KW-1185">Reference proteome</keyword>
<evidence type="ECO:0000256" key="3">
    <source>
        <dbReference type="ARBA" id="ARBA00022490"/>
    </source>
</evidence>
<dbReference type="GO" id="GO:0000917">
    <property type="term" value="P:division septum assembly"/>
    <property type="evidence" value="ECO:0007669"/>
    <property type="project" value="UniProtKB-KW"/>
</dbReference>
<dbReference type="GO" id="GO:0000921">
    <property type="term" value="P:septin ring assembly"/>
    <property type="evidence" value="ECO:0007669"/>
    <property type="project" value="TreeGrafter"/>
</dbReference>
<reference evidence="12 14" key="2">
    <citation type="journal article" date="2016" name="Front. Microbiol.">
        <title>Industrial Acetogenic Biocatalysts: A Comparative Metabolic and Genomic Analysis.</title>
        <authorList>
            <person name="Bengelsdorf F."/>
            <person name="Poehlein A."/>
            <person name="Sonja S."/>
            <person name="Erz C."/>
            <person name="Hummel T."/>
            <person name="Hoffmeister S."/>
            <person name="Daniel R."/>
            <person name="Durre P."/>
        </authorList>
    </citation>
    <scope>NUCLEOTIDE SEQUENCE [LARGE SCALE GENOMIC DNA]</scope>
    <source>
        <strain evidence="12 14">PTA-10522</strain>
    </source>
</reference>
<evidence type="ECO:0000313" key="11">
    <source>
        <dbReference type="EMBL" id="OAA92542.1"/>
    </source>
</evidence>
<evidence type="ECO:0000256" key="8">
    <source>
        <dbReference type="ARBA" id="ARBA00026068"/>
    </source>
</evidence>
<evidence type="ECO:0000256" key="1">
    <source>
        <dbReference type="ARBA" id="ARBA00004496"/>
    </source>
</evidence>
<dbReference type="SUPFAM" id="SSF102829">
    <property type="entry name" value="Cell division protein ZapA-like"/>
    <property type="match status" value="1"/>
</dbReference>
<dbReference type="Proteomes" id="UP000093694">
    <property type="component" value="Unassembled WGS sequence"/>
</dbReference>
<evidence type="ECO:0000256" key="9">
    <source>
        <dbReference type="ARBA" id="ARBA00033158"/>
    </source>
</evidence>
<dbReference type="InterPro" id="IPR053712">
    <property type="entry name" value="Bac_CellDiv_Activator"/>
</dbReference>
<reference evidence="11 13" key="1">
    <citation type="journal article" date="2015" name="Biotechnol. Bioeng.">
        <title>Genome sequence and phenotypic characterization of Caulobacter segnis.</title>
        <authorList>
            <person name="Patel S."/>
            <person name="Fletcher B."/>
            <person name="Scott D.C."/>
            <person name="Ely B."/>
        </authorList>
    </citation>
    <scope>NUCLEOTIDE SEQUENCE [LARGE SCALE GENOMIC DNA]</scope>
    <source>
        <strain evidence="11 13">PS02</strain>
    </source>
</reference>
<dbReference type="PANTHER" id="PTHR34981:SF1">
    <property type="entry name" value="CELL DIVISION PROTEIN ZAPA"/>
    <property type="match status" value="1"/>
</dbReference>
<dbReference type="Pfam" id="PF05164">
    <property type="entry name" value="ZapA"/>
    <property type="match status" value="1"/>
</dbReference>
<dbReference type="Proteomes" id="UP000077384">
    <property type="component" value="Unassembled WGS sequence"/>
</dbReference>
<dbReference type="GO" id="GO:0005829">
    <property type="term" value="C:cytosol"/>
    <property type="evidence" value="ECO:0007669"/>
    <property type="project" value="TreeGrafter"/>
</dbReference>
<accession>A0A162L8D7</accession>
<dbReference type="AlphaFoldDB" id="A0A162L8D7"/>
<keyword evidence="6" id="KW-0131">Cell cycle</keyword>
<dbReference type="EMBL" id="LITQ01000019">
    <property type="protein sequence ID" value="OAA92542.1"/>
    <property type="molecule type" value="Genomic_DNA"/>
</dbReference>
<dbReference type="EMBL" id="LROR01000077">
    <property type="protein sequence ID" value="OBR91278.1"/>
    <property type="molecule type" value="Genomic_DNA"/>
</dbReference>
<keyword evidence="10" id="KW-0175">Coiled coil</keyword>
<comment type="caution">
    <text evidence="11">The sequence shown here is derived from an EMBL/GenBank/DDBJ whole genome shotgun (WGS) entry which is preliminary data.</text>
</comment>
<dbReference type="RefSeq" id="WP_063601478.1">
    <property type="nucleotide sequence ID" value="NZ_LITQ01000019.1"/>
</dbReference>
<evidence type="ECO:0000256" key="7">
    <source>
        <dbReference type="ARBA" id="ARBA00024910"/>
    </source>
</evidence>
<evidence type="ECO:0000256" key="10">
    <source>
        <dbReference type="SAM" id="Coils"/>
    </source>
</evidence>
<dbReference type="InterPro" id="IPR036192">
    <property type="entry name" value="Cell_div_ZapA-like_sf"/>
</dbReference>
<evidence type="ECO:0000313" key="12">
    <source>
        <dbReference type="EMBL" id="OBR91278.1"/>
    </source>
</evidence>
<evidence type="ECO:0000256" key="4">
    <source>
        <dbReference type="ARBA" id="ARBA00022618"/>
    </source>
</evidence>
<keyword evidence="3" id="KW-0963">Cytoplasm</keyword>
<comment type="subunit">
    <text evidence="8">Homodimer. Interacts with FtsZ.</text>
</comment>
<dbReference type="GO" id="GO:0043093">
    <property type="term" value="P:FtsZ-dependent cytokinesis"/>
    <property type="evidence" value="ECO:0007669"/>
    <property type="project" value="TreeGrafter"/>
</dbReference>
<protein>
    <recommendedName>
        <fullName evidence="2">Cell division protein ZapA</fullName>
    </recommendedName>
    <alternativeName>
        <fullName evidence="9">Z ring-associated protein ZapA</fullName>
    </alternativeName>
</protein>
<comment type="subcellular location">
    <subcellularLocation>
        <location evidence="1">Cytoplasm</location>
    </subcellularLocation>
</comment>
<dbReference type="PANTHER" id="PTHR34981">
    <property type="entry name" value="CELL DIVISION PROTEIN ZAPA"/>
    <property type="match status" value="1"/>
</dbReference>
<evidence type="ECO:0000313" key="13">
    <source>
        <dbReference type="Proteomes" id="UP000077384"/>
    </source>
</evidence>
<dbReference type="Gene3D" id="6.10.250.790">
    <property type="match status" value="1"/>
</dbReference>
<gene>
    <name evidence="11" type="primary">zapA</name>
    <name evidence="12" type="ORF">CLCOS_35660</name>
    <name evidence="11" type="ORF">WX73_00834</name>
</gene>
<keyword evidence="5" id="KW-0717">Septation</keyword>
<comment type="function">
    <text evidence="7">Activator of cell division through the inhibition of FtsZ GTPase activity, therefore promoting FtsZ assembly into bundles of protofilaments necessary for the formation of the division Z ring. It is recruited early at mid-cell but it is not essential for cell division.</text>
</comment>